<proteinExistence type="predicted"/>
<dbReference type="PANTHER" id="PTHR43792:SF16">
    <property type="entry name" value="N-ACETYLTRANSFERASE DOMAIN-CONTAINING PROTEIN"/>
    <property type="match status" value="1"/>
</dbReference>
<name>A0ABY8M488_9HYPH</name>
<dbReference type="Proteomes" id="UP001227095">
    <property type="component" value="Chromosome"/>
</dbReference>
<dbReference type="RefSeq" id="WP_227702323.1">
    <property type="nucleotide sequence ID" value="NZ_CP123000.1"/>
</dbReference>
<dbReference type="Gene3D" id="3.40.630.30">
    <property type="match status" value="1"/>
</dbReference>
<dbReference type="InterPro" id="IPR000182">
    <property type="entry name" value="GNAT_dom"/>
</dbReference>
<dbReference type="PROSITE" id="PS51186">
    <property type="entry name" value="GNAT"/>
    <property type="match status" value="1"/>
</dbReference>
<evidence type="ECO:0000259" key="1">
    <source>
        <dbReference type="PROSITE" id="PS51186"/>
    </source>
</evidence>
<dbReference type="InterPro" id="IPR051531">
    <property type="entry name" value="N-acetyltransferase"/>
</dbReference>
<keyword evidence="3" id="KW-1185">Reference proteome</keyword>
<organism evidence="2 3">
    <name type="scientific">Neorhizobium petrolearium</name>
    <dbReference type="NCBI Taxonomy" id="515361"/>
    <lineage>
        <taxon>Bacteria</taxon>
        <taxon>Pseudomonadati</taxon>
        <taxon>Pseudomonadota</taxon>
        <taxon>Alphaproteobacteria</taxon>
        <taxon>Hyphomicrobiales</taxon>
        <taxon>Rhizobiaceae</taxon>
        <taxon>Rhizobium/Agrobacterium group</taxon>
        <taxon>Neorhizobium</taxon>
    </lineage>
</organism>
<reference evidence="2 3" key="1">
    <citation type="submission" date="2023-04" db="EMBL/GenBank/DDBJ databases">
        <title>Neorhizobium petrolearium OS53, complete genome.</title>
        <authorList>
            <person name="Yu T."/>
        </authorList>
    </citation>
    <scope>NUCLEOTIDE SEQUENCE [LARGE SCALE GENOMIC DNA]</scope>
    <source>
        <strain evidence="2 3">OS53</strain>
    </source>
</reference>
<gene>
    <name evidence="2" type="ORF">QEO92_04650</name>
</gene>
<dbReference type="Pfam" id="PF13302">
    <property type="entry name" value="Acetyltransf_3"/>
    <property type="match status" value="1"/>
</dbReference>
<dbReference type="InterPro" id="IPR016181">
    <property type="entry name" value="Acyl_CoA_acyltransferase"/>
</dbReference>
<feature type="domain" description="N-acetyltransferase" evidence="1">
    <location>
        <begin position="12"/>
        <end position="169"/>
    </location>
</feature>
<dbReference type="CDD" id="cd04301">
    <property type="entry name" value="NAT_SF"/>
    <property type="match status" value="1"/>
</dbReference>
<evidence type="ECO:0000313" key="3">
    <source>
        <dbReference type="Proteomes" id="UP001227095"/>
    </source>
</evidence>
<evidence type="ECO:0000313" key="2">
    <source>
        <dbReference type="EMBL" id="WGI69378.1"/>
    </source>
</evidence>
<dbReference type="EMBL" id="CP123000">
    <property type="protein sequence ID" value="WGI69378.1"/>
    <property type="molecule type" value="Genomic_DNA"/>
</dbReference>
<sequence length="170" mass="19478">MSETPMIATERLVLRPPRLTDVPALFEFLGDPKAMQFTHVDGSLKECRRRVAAHEWQRRKDGYAPWTAELKESGRIIGWGGLYDDPFDPGWGVELGYYFHPDAWGKGFGSELTQAAMKEADEVLRLPKVSAFARPENVASRRLLEKAGFQVVRYVPEMERFYFARIRVNG</sequence>
<dbReference type="PANTHER" id="PTHR43792">
    <property type="entry name" value="GNAT FAMILY, PUTATIVE (AFU_ORTHOLOGUE AFUA_3G00765)-RELATED-RELATED"/>
    <property type="match status" value="1"/>
</dbReference>
<accession>A0ABY8M488</accession>
<protein>
    <submittedName>
        <fullName evidence="2">GNAT family N-acetyltransferase</fullName>
    </submittedName>
</protein>
<dbReference type="SUPFAM" id="SSF55729">
    <property type="entry name" value="Acyl-CoA N-acyltransferases (Nat)"/>
    <property type="match status" value="1"/>
</dbReference>